<organism evidence="6 7">
    <name type="scientific">Allochromatium tepidum</name>
    <dbReference type="NCBI Taxonomy" id="553982"/>
    <lineage>
        <taxon>Bacteria</taxon>
        <taxon>Pseudomonadati</taxon>
        <taxon>Pseudomonadota</taxon>
        <taxon>Gammaproteobacteria</taxon>
        <taxon>Chromatiales</taxon>
        <taxon>Chromatiaceae</taxon>
        <taxon>Allochromatium</taxon>
    </lineage>
</organism>
<comment type="catalytic activity">
    <reaction evidence="5">
        <text>pseudouridine(1915) in 23S rRNA + S-adenosyl-L-methionine = N(3)-methylpseudouridine(1915) in 23S rRNA + S-adenosyl-L-homocysteine + H(+)</text>
        <dbReference type="Rhea" id="RHEA:42752"/>
        <dbReference type="Rhea" id="RHEA-COMP:10221"/>
        <dbReference type="Rhea" id="RHEA-COMP:10222"/>
        <dbReference type="ChEBI" id="CHEBI:15378"/>
        <dbReference type="ChEBI" id="CHEBI:57856"/>
        <dbReference type="ChEBI" id="CHEBI:59789"/>
        <dbReference type="ChEBI" id="CHEBI:65314"/>
        <dbReference type="ChEBI" id="CHEBI:74486"/>
        <dbReference type="EC" id="2.1.1.177"/>
    </reaction>
</comment>
<keyword evidence="5" id="KW-0698">rRNA processing</keyword>
<dbReference type="EC" id="2.1.1.177" evidence="5"/>
<keyword evidence="5" id="KW-0963">Cytoplasm</keyword>
<accession>A0ABM7QPK4</accession>
<dbReference type="HAMAP" id="MF_00658">
    <property type="entry name" value="23SrRNA_methyltr_H"/>
    <property type="match status" value="1"/>
</dbReference>
<dbReference type="EMBL" id="AP024563">
    <property type="protein sequence ID" value="BCU07803.1"/>
    <property type="molecule type" value="Genomic_DNA"/>
</dbReference>
<feature type="binding site" evidence="5">
    <location>
        <begin position="133"/>
        <end position="138"/>
    </location>
    <ligand>
        <name>S-adenosyl-L-methionine</name>
        <dbReference type="ChEBI" id="CHEBI:59789"/>
    </ligand>
</feature>
<comment type="subunit">
    <text evidence="5">Homodimer.</text>
</comment>
<dbReference type="GO" id="GO:0008168">
    <property type="term" value="F:methyltransferase activity"/>
    <property type="evidence" value="ECO:0007669"/>
    <property type="project" value="UniProtKB-KW"/>
</dbReference>
<evidence type="ECO:0000313" key="6">
    <source>
        <dbReference type="EMBL" id="BCU07803.1"/>
    </source>
</evidence>
<evidence type="ECO:0000256" key="1">
    <source>
        <dbReference type="ARBA" id="ARBA00022603"/>
    </source>
</evidence>
<feature type="binding site" evidence="5">
    <location>
        <position position="83"/>
    </location>
    <ligand>
        <name>S-adenosyl-L-methionine</name>
        <dbReference type="ChEBI" id="CHEBI:59789"/>
    </ligand>
</feature>
<evidence type="ECO:0000313" key="7">
    <source>
        <dbReference type="Proteomes" id="UP000680679"/>
    </source>
</evidence>
<keyword evidence="2 5" id="KW-0808">Transferase</keyword>
<name>A0ABM7QPK4_9GAMM</name>
<dbReference type="NCBIfam" id="NF000986">
    <property type="entry name" value="PRK00103.1-4"/>
    <property type="match status" value="1"/>
</dbReference>
<evidence type="ECO:0000256" key="3">
    <source>
        <dbReference type="ARBA" id="ARBA00022691"/>
    </source>
</evidence>
<dbReference type="Gene3D" id="3.40.1280.10">
    <property type="match status" value="1"/>
</dbReference>
<dbReference type="NCBIfam" id="TIGR00246">
    <property type="entry name" value="tRNA_RlmH_YbeA"/>
    <property type="match status" value="1"/>
</dbReference>
<comment type="similarity">
    <text evidence="4 5">Belongs to the RNA methyltransferase RlmH family.</text>
</comment>
<dbReference type="InterPro" id="IPR029028">
    <property type="entry name" value="Alpha/beta_knot_MTases"/>
</dbReference>
<comment type="function">
    <text evidence="5">Specifically methylates the pseudouridine at position 1915 (m3Psi1915) in 23S rRNA.</text>
</comment>
<dbReference type="SUPFAM" id="SSF75217">
    <property type="entry name" value="alpha/beta knot"/>
    <property type="match status" value="1"/>
</dbReference>
<keyword evidence="7" id="KW-1185">Reference proteome</keyword>
<evidence type="ECO:0000256" key="4">
    <source>
        <dbReference type="ARBA" id="ARBA00038303"/>
    </source>
</evidence>
<dbReference type="InterPro" id="IPR003742">
    <property type="entry name" value="RlmH-like"/>
</dbReference>
<proteinExistence type="inferred from homology"/>
<dbReference type="CDD" id="cd18081">
    <property type="entry name" value="RlmH-like"/>
    <property type="match status" value="1"/>
</dbReference>
<dbReference type="InterPro" id="IPR029026">
    <property type="entry name" value="tRNA_m1G_MTases_N"/>
</dbReference>
<keyword evidence="1 5" id="KW-0489">Methyltransferase</keyword>
<gene>
    <name evidence="5 6" type="primary">rlmH</name>
    <name evidence="6" type="ORF">Atep_24800</name>
</gene>
<dbReference type="GO" id="GO:0032259">
    <property type="term" value="P:methylation"/>
    <property type="evidence" value="ECO:0007669"/>
    <property type="project" value="UniProtKB-KW"/>
</dbReference>
<dbReference type="Pfam" id="PF02590">
    <property type="entry name" value="SPOUT_MTase"/>
    <property type="match status" value="1"/>
</dbReference>
<dbReference type="Proteomes" id="UP000680679">
    <property type="component" value="Chromosome"/>
</dbReference>
<evidence type="ECO:0000256" key="2">
    <source>
        <dbReference type="ARBA" id="ARBA00022679"/>
    </source>
</evidence>
<dbReference type="PANTHER" id="PTHR33603">
    <property type="entry name" value="METHYLTRANSFERASE"/>
    <property type="match status" value="1"/>
</dbReference>
<reference evidence="6 7" key="1">
    <citation type="submission" date="2021-04" db="EMBL/GenBank/DDBJ databases">
        <title>Complete genome sequencing of Allochromatium tepidum strain NZ.</title>
        <authorList>
            <person name="Tsukatani Y."/>
            <person name="Mori H."/>
        </authorList>
    </citation>
    <scope>NUCLEOTIDE SEQUENCE [LARGE SCALE GENOMIC DNA]</scope>
    <source>
        <strain evidence="6 7">NZ</strain>
    </source>
</reference>
<protein>
    <recommendedName>
        <fullName evidence="5">Ribosomal RNA large subunit methyltransferase H</fullName>
        <ecNumber evidence="5">2.1.1.177</ecNumber>
    </recommendedName>
    <alternativeName>
        <fullName evidence="5">23S rRNA (pseudouridine1915-N3)-methyltransferase</fullName>
    </alternativeName>
    <alternativeName>
        <fullName evidence="5">23S rRNA m3Psi1915 methyltransferase</fullName>
    </alternativeName>
    <alternativeName>
        <fullName evidence="5">rRNA (pseudouridine-N3-)-methyltransferase RlmH</fullName>
    </alternativeName>
</protein>
<evidence type="ECO:0000256" key="5">
    <source>
        <dbReference type="HAMAP-Rule" id="MF_00658"/>
    </source>
</evidence>
<dbReference type="PIRSF" id="PIRSF004505">
    <property type="entry name" value="MT_bac"/>
    <property type="match status" value="1"/>
</dbReference>
<sequence length="167" mass="19031">MSGLIEIECRMRIHLMCVGRRMPGWIEEGYREYAKRLPPECALHLVEIDPVHRAKTTNVRQAREEEGRRILKAIPKGADVIVLDERGRSWSTETLAGRLRDWLADGRDRALVVGGADGLSEDCLAQARERWSLSALTFPHPLVRVILAEQIYRAWSLTQGHPYHRAG</sequence>
<dbReference type="PANTHER" id="PTHR33603:SF1">
    <property type="entry name" value="RIBOSOMAL RNA LARGE SUBUNIT METHYLTRANSFERASE H"/>
    <property type="match status" value="1"/>
</dbReference>
<feature type="binding site" evidence="5">
    <location>
        <position position="114"/>
    </location>
    <ligand>
        <name>S-adenosyl-L-methionine</name>
        <dbReference type="ChEBI" id="CHEBI:59789"/>
    </ligand>
</feature>
<comment type="subcellular location">
    <subcellularLocation>
        <location evidence="5">Cytoplasm</location>
    </subcellularLocation>
</comment>
<keyword evidence="3 5" id="KW-0949">S-adenosyl-L-methionine</keyword>